<feature type="region of interest" description="Disordered" evidence="1">
    <location>
        <begin position="31"/>
        <end position="50"/>
    </location>
</feature>
<evidence type="ECO:0000256" key="1">
    <source>
        <dbReference type="SAM" id="MobiDB-lite"/>
    </source>
</evidence>
<gene>
    <name evidence="4" type="ORF">EDC14_103733</name>
</gene>
<dbReference type="SUPFAM" id="SSF56601">
    <property type="entry name" value="beta-lactamase/transpeptidase-like"/>
    <property type="match status" value="1"/>
</dbReference>
<dbReference type="Gene3D" id="3.40.710.10">
    <property type="entry name" value="DD-peptidase/beta-lactamase superfamily"/>
    <property type="match status" value="1"/>
</dbReference>
<dbReference type="Proteomes" id="UP000295008">
    <property type="component" value="Unassembled WGS sequence"/>
</dbReference>
<sequence>MIFRKSWLVWLVLLAGFAALAFGDRGQARANQSQQAPGKEDFEWQESTPGQQGIDEAELSKIDPFVRQNYPNIYSVLIVRHGRLVYEQYYQGRNRASDTPVFSVTKSLISALIGIALREGYLTSLDQRIADFMPEYFGGNGDPLKRTITIRDALTMTGGLEPTDKNINAWLFSADWFQYALERPLQNRPGETFSYNTGLAHLLSGVLTRATGMSTKDFADQYLLKPLGITNYRWQADPKGYYGGGHGLFLTPRDMAKFGYLYLRNGNWFGRQLIPEDWVKQSTRKHLAVDSLEGYGYLWWNFDQEDVTRGRSFPAYTASGMGGQLILVVPALDMVVVISADAEQRFRGNDPQELVGKMIMPAVR</sequence>
<keyword evidence="5" id="KW-1185">Reference proteome</keyword>
<protein>
    <submittedName>
        <fullName evidence="4">CubicO group peptidase (Beta-lactamase class C family)</fullName>
    </submittedName>
</protein>
<feature type="chain" id="PRO_5038633112" evidence="2">
    <location>
        <begin position="22"/>
        <end position="364"/>
    </location>
</feature>
<dbReference type="RefSeq" id="WP_165908224.1">
    <property type="nucleotide sequence ID" value="NZ_SLUN01000037.1"/>
</dbReference>
<dbReference type="PANTHER" id="PTHR43283:SF7">
    <property type="entry name" value="BETA-LACTAMASE-RELATED DOMAIN-CONTAINING PROTEIN"/>
    <property type="match status" value="1"/>
</dbReference>
<feature type="signal peptide" evidence="2">
    <location>
        <begin position="1"/>
        <end position="21"/>
    </location>
</feature>
<keyword evidence="2" id="KW-0732">Signal</keyword>
<feature type="domain" description="Beta-lactamase-related" evidence="3">
    <location>
        <begin position="75"/>
        <end position="344"/>
    </location>
</feature>
<dbReference type="InterPro" id="IPR050789">
    <property type="entry name" value="Diverse_Enzym_Activities"/>
</dbReference>
<dbReference type="InterPro" id="IPR012338">
    <property type="entry name" value="Beta-lactam/transpept-like"/>
</dbReference>
<evidence type="ECO:0000259" key="3">
    <source>
        <dbReference type="Pfam" id="PF00144"/>
    </source>
</evidence>
<accession>A0A4R1R313</accession>
<dbReference type="AlphaFoldDB" id="A0A4R1R313"/>
<dbReference type="InterPro" id="IPR001466">
    <property type="entry name" value="Beta-lactam-related"/>
</dbReference>
<reference evidence="4 5" key="1">
    <citation type="submission" date="2019-03" db="EMBL/GenBank/DDBJ databases">
        <title>Genomic Encyclopedia of Type Strains, Phase IV (KMG-IV): sequencing the most valuable type-strain genomes for metagenomic binning, comparative biology and taxonomic classification.</title>
        <authorList>
            <person name="Goeker M."/>
        </authorList>
    </citation>
    <scope>NUCLEOTIDE SEQUENCE [LARGE SCALE GENOMIC DNA]</scope>
    <source>
        <strain evidence="4 5">LX-B</strain>
    </source>
</reference>
<comment type="caution">
    <text evidence="4">The sequence shown here is derived from an EMBL/GenBank/DDBJ whole genome shotgun (WGS) entry which is preliminary data.</text>
</comment>
<evidence type="ECO:0000313" key="4">
    <source>
        <dbReference type="EMBL" id="TCL59796.1"/>
    </source>
</evidence>
<evidence type="ECO:0000313" key="5">
    <source>
        <dbReference type="Proteomes" id="UP000295008"/>
    </source>
</evidence>
<organism evidence="4 5">
    <name type="scientific">Hydrogenispora ethanolica</name>
    <dbReference type="NCBI Taxonomy" id="1082276"/>
    <lineage>
        <taxon>Bacteria</taxon>
        <taxon>Bacillati</taxon>
        <taxon>Bacillota</taxon>
        <taxon>Hydrogenispora</taxon>
    </lineage>
</organism>
<dbReference type="EMBL" id="SLUN01000037">
    <property type="protein sequence ID" value="TCL59796.1"/>
    <property type="molecule type" value="Genomic_DNA"/>
</dbReference>
<evidence type="ECO:0000256" key="2">
    <source>
        <dbReference type="SAM" id="SignalP"/>
    </source>
</evidence>
<name>A0A4R1R313_HYDET</name>
<dbReference type="PANTHER" id="PTHR43283">
    <property type="entry name" value="BETA-LACTAMASE-RELATED"/>
    <property type="match status" value="1"/>
</dbReference>
<dbReference type="Pfam" id="PF00144">
    <property type="entry name" value="Beta-lactamase"/>
    <property type="match status" value="1"/>
</dbReference>
<proteinExistence type="predicted"/>